<keyword evidence="2" id="KW-1185">Reference proteome</keyword>
<organism evidence="1 2">
    <name type="scientific">Puccinia graminis f. sp. tritici</name>
    <dbReference type="NCBI Taxonomy" id="56615"/>
    <lineage>
        <taxon>Eukaryota</taxon>
        <taxon>Fungi</taxon>
        <taxon>Dikarya</taxon>
        <taxon>Basidiomycota</taxon>
        <taxon>Pucciniomycotina</taxon>
        <taxon>Pucciniomycetes</taxon>
        <taxon>Pucciniales</taxon>
        <taxon>Pucciniaceae</taxon>
        <taxon>Puccinia</taxon>
    </lineage>
</organism>
<name>A0A5B0R3D2_PUCGR</name>
<accession>A0A5B0R3D2</accession>
<dbReference type="EMBL" id="VSWC01000001">
    <property type="protein sequence ID" value="KAA1120027.1"/>
    <property type="molecule type" value="Genomic_DNA"/>
</dbReference>
<gene>
    <name evidence="1" type="ORF">PGT21_037009</name>
</gene>
<comment type="caution">
    <text evidence="1">The sequence shown here is derived from an EMBL/GenBank/DDBJ whole genome shotgun (WGS) entry which is preliminary data.</text>
</comment>
<protein>
    <submittedName>
        <fullName evidence="1">Uncharacterized protein</fullName>
    </submittedName>
</protein>
<dbReference type="AlphaFoldDB" id="A0A5B0R3D2"/>
<evidence type="ECO:0000313" key="2">
    <source>
        <dbReference type="Proteomes" id="UP000324748"/>
    </source>
</evidence>
<sequence>MQSHSASSSGLPPLLTSDVIQVATTTLNYSRKTGCLIQIVNGSSQTVTSIQVKSKGFNHVASSLQGSKSFRIQSRSILITSPSPMLFSYSFKSCLPPDSVHKQSMGFLKLIILIAFLELHHSSNQDPEVLTELHSRASKILNHDMSSS</sequence>
<evidence type="ECO:0000313" key="1">
    <source>
        <dbReference type="EMBL" id="KAA1120027.1"/>
    </source>
</evidence>
<dbReference type="Proteomes" id="UP000324748">
    <property type="component" value="Unassembled WGS sequence"/>
</dbReference>
<proteinExistence type="predicted"/>
<reference evidence="1 2" key="1">
    <citation type="submission" date="2019-05" db="EMBL/GenBank/DDBJ databases">
        <title>Emergence of the Ug99 lineage of the wheat stem rust pathogen through somatic hybridization.</title>
        <authorList>
            <person name="Li F."/>
            <person name="Upadhyaya N.M."/>
            <person name="Sperschneider J."/>
            <person name="Matny O."/>
            <person name="Nguyen-Phuc H."/>
            <person name="Mago R."/>
            <person name="Raley C."/>
            <person name="Miller M.E."/>
            <person name="Silverstein K.A.T."/>
            <person name="Henningsen E."/>
            <person name="Hirsch C.D."/>
            <person name="Visser B."/>
            <person name="Pretorius Z.A."/>
            <person name="Steffenson B.J."/>
            <person name="Schwessinger B."/>
            <person name="Dodds P.N."/>
            <person name="Figueroa M."/>
        </authorList>
    </citation>
    <scope>NUCLEOTIDE SEQUENCE [LARGE SCALE GENOMIC DNA]</scope>
    <source>
        <strain evidence="1">21-0</strain>
    </source>
</reference>